<dbReference type="EMBL" id="OZ019909">
    <property type="protein sequence ID" value="CAK9208496.1"/>
    <property type="molecule type" value="Genomic_DNA"/>
</dbReference>
<name>A0ABP0U240_9BRYO</name>
<protein>
    <submittedName>
        <fullName evidence="2">Uncharacterized protein</fullName>
    </submittedName>
</protein>
<organism evidence="2 3">
    <name type="scientific">Sphagnum troendelagicum</name>
    <dbReference type="NCBI Taxonomy" id="128251"/>
    <lineage>
        <taxon>Eukaryota</taxon>
        <taxon>Viridiplantae</taxon>
        <taxon>Streptophyta</taxon>
        <taxon>Embryophyta</taxon>
        <taxon>Bryophyta</taxon>
        <taxon>Sphagnophytina</taxon>
        <taxon>Sphagnopsida</taxon>
        <taxon>Sphagnales</taxon>
        <taxon>Sphagnaceae</taxon>
        <taxon>Sphagnum</taxon>
    </lineage>
</organism>
<keyword evidence="3" id="KW-1185">Reference proteome</keyword>
<sequence length="86" mass="9855">MGQQGGEGEEKTGVMRGGGEPDPSFSEVPLSGFEPESDPVRTMPFFEYFKTSGQTVRWCRSWLSSRWMRIDERIGWIDFRTDGWDG</sequence>
<feature type="region of interest" description="Disordered" evidence="1">
    <location>
        <begin position="1"/>
        <end position="36"/>
    </location>
</feature>
<proteinExistence type="predicted"/>
<dbReference type="Proteomes" id="UP001497512">
    <property type="component" value="Chromosome 17"/>
</dbReference>
<reference evidence="2" key="1">
    <citation type="submission" date="2024-02" db="EMBL/GenBank/DDBJ databases">
        <authorList>
            <consortium name="ELIXIR-Norway"/>
            <consortium name="Elixir Norway"/>
        </authorList>
    </citation>
    <scope>NUCLEOTIDE SEQUENCE</scope>
</reference>
<gene>
    <name evidence="2" type="ORF">CSSPTR1EN2_LOCUS9212</name>
</gene>
<accession>A0ABP0U240</accession>
<evidence type="ECO:0000313" key="2">
    <source>
        <dbReference type="EMBL" id="CAK9208496.1"/>
    </source>
</evidence>
<evidence type="ECO:0000256" key="1">
    <source>
        <dbReference type="SAM" id="MobiDB-lite"/>
    </source>
</evidence>
<evidence type="ECO:0000313" key="3">
    <source>
        <dbReference type="Proteomes" id="UP001497512"/>
    </source>
</evidence>